<dbReference type="GeneID" id="19882900"/>
<reference evidence="3" key="1">
    <citation type="submission" date="2011-05" db="EMBL/GenBank/DDBJ databases">
        <title>The genome sequence of Vittaforma corneae strain ATCC 50505.</title>
        <authorList>
            <consortium name="The Broad Institute Genome Sequencing Platform"/>
            <person name="Cuomo C."/>
            <person name="Didier E."/>
            <person name="Bowers L."/>
            <person name="Young S.K."/>
            <person name="Zeng Q."/>
            <person name="Gargeya S."/>
            <person name="Fitzgerald M."/>
            <person name="Haas B."/>
            <person name="Abouelleil A."/>
            <person name="Alvarado L."/>
            <person name="Arachchi H.M."/>
            <person name="Berlin A."/>
            <person name="Chapman S.B."/>
            <person name="Gearin G."/>
            <person name="Goldberg J."/>
            <person name="Griggs A."/>
            <person name="Gujja S."/>
            <person name="Hansen M."/>
            <person name="Heiman D."/>
            <person name="Howarth C."/>
            <person name="Larimer J."/>
            <person name="Lui A."/>
            <person name="MacDonald P.J.P."/>
            <person name="McCowen C."/>
            <person name="Montmayeur A."/>
            <person name="Murphy C."/>
            <person name="Neiman D."/>
            <person name="Pearson M."/>
            <person name="Priest M."/>
            <person name="Roberts A."/>
            <person name="Saif S."/>
            <person name="Shea T."/>
            <person name="Sisk P."/>
            <person name="Stolte C."/>
            <person name="Sykes S."/>
            <person name="Wortman J."/>
            <person name="Nusbaum C."/>
            <person name="Birren B."/>
        </authorList>
    </citation>
    <scope>NUCLEOTIDE SEQUENCE [LARGE SCALE GENOMIC DNA]</scope>
    <source>
        <strain evidence="3">ATCC 50505</strain>
    </source>
</reference>
<feature type="transmembrane region" description="Helical" evidence="1">
    <location>
        <begin position="54"/>
        <end position="74"/>
    </location>
</feature>
<keyword evidence="3" id="KW-1185">Reference proteome</keyword>
<gene>
    <name evidence="2" type="ORF">VICG_02190</name>
</gene>
<dbReference type="RefSeq" id="XP_007605635.1">
    <property type="nucleotide sequence ID" value="XM_007605573.1"/>
</dbReference>
<keyword evidence="1" id="KW-0812">Transmembrane</keyword>
<dbReference type="AlphaFoldDB" id="L2GIR2"/>
<feature type="transmembrane region" description="Helical" evidence="1">
    <location>
        <begin position="86"/>
        <end position="108"/>
    </location>
</feature>
<evidence type="ECO:0000256" key="1">
    <source>
        <dbReference type="SAM" id="Phobius"/>
    </source>
</evidence>
<evidence type="ECO:0000313" key="2">
    <source>
        <dbReference type="EMBL" id="ELA40773.1"/>
    </source>
</evidence>
<name>L2GIR2_VITCO</name>
<feature type="transmembrane region" description="Helical" evidence="1">
    <location>
        <begin position="128"/>
        <end position="151"/>
    </location>
</feature>
<dbReference type="InParanoid" id="L2GIR2"/>
<accession>L2GIR2</accession>
<feature type="non-terminal residue" evidence="2">
    <location>
        <position position="194"/>
    </location>
</feature>
<dbReference type="Proteomes" id="UP000011082">
    <property type="component" value="Unassembled WGS sequence"/>
</dbReference>
<dbReference type="EMBL" id="JH370246">
    <property type="protein sequence ID" value="ELA40773.1"/>
    <property type="molecule type" value="Genomic_DNA"/>
</dbReference>
<keyword evidence="1" id="KW-0472">Membrane</keyword>
<keyword evidence="1" id="KW-1133">Transmembrane helix</keyword>
<proteinExistence type="predicted"/>
<feature type="transmembrane region" description="Helical" evidence="1">
    <location>
        <begin position="12"/>
        <end position="34"/>
    </location>
</feature>
<dbReference type="VEuPathDB" id="MicrosporidiaDB:VICG_02190"/>
<sequence>MLMTRRTLSLDSVLSIISELAKLPVLMATISNITNPQTPNAPQVSSITNEELELLMMGVGVMAIAVMVVLFIGIKSKPDYRAGTKTRGSTAIFTFISSSFQSVTYGYLQSSTSDYGERLKDKEFLSRGKFLVLLCIIQVVLFSIFGADSFFENIQREKETKKIKETKDISADKGRERPEQRLPFQSIMAMLFAF</sequence>
<organism evidence="2 3">
    <name type="scientific">Vittaforma corneae (strain ATCC 50505)</name>
    <name type="common">Microsporidian parasite</name>
    <name type="synonym">Nosema corneum</name>
    <dbReference type="NCBI Taxonomy" id="993615"/>
    <lineage>
        <taxon>Eukaryota</taxon>
        <taxon>Fungi</taxon>
        <taxon>Fungi incertae sedis</taxon>
        <taxon>Microsporidia</taxon>
        <taxon>Nosematidae</taxon>
        <taxon>Vittaforma</taxon>
    </lineage>
</organism>
<protein>
    <submittedName>
        <fullName evidence="2">Uncharacterized protein</fullName>
    </submittedName>
</protein>
<dbReference type="HOGENOM" id="CLU_1405654_0_0_1"/>
<evidence type="ECO:0000313" key="3">
    <source>
        <dbReference type="Proteomes" id="UP000011082"/>
    </source>
</evidence>